<protein>
    <submittedName>
        <fullName evidence="2">Uncharacterized protein</fullName>
    </submittedName>
</protein>
<sequence length="263" mass="28533">MGSWRKASTKVEAYNAIRGGIQKEDSRYDSQTRVPHPIDSPPLYAQQHPPQHLGENSSYFLQSPFTSTAFPSPEQNGSHSPMQMQTSSPPQTSHDANQNQSFGYQTPPIRSSLDSYATRQSPAQTSPGSYTGYQSPAPSSPNFYAGYQSPAQSSPDPIAGYQTPAPSSVDSHAGPQQSFYTDTAQGPGGGTHSFWNAIPGASCDNNPLENTAYSYTLQRSTTLAETQYDPPPACVPRSYTLPVGGFEFDPNPSWHDCRANWNA</sequence>
<feature type="region of interest" description="Disordered" evidence="1">
    <location>
        <begin position="1"/>
        <end position="188"/>
    </location>
</feature>
<dbReference type="Proteomes" id="UP000800094">
    <property type="component" value="Unassembled WGS sequence"/>
</dbReference>
<accession>A0A6A6IRH1</accession>
<dbReference type="RefSeq" id="XP_033687913.1">
    <property type="nucleotide sequence ID" value="XM_033831887.1"/>
</dbReference>
<name>A0A6A6IRH1_9PLEO</name>
<evidence type="ECO:0000256" key="1">
    <source>
        <dbReference type="SAM" id="MobiDB-lite"/>
    </source>
</evidence>
<organism evidence="2 3">
    <name type="scientific">Trematosphaeria pertusa</name>
    <dbReference type="NCBI Taxonomy" id="390896"/>
    <lineage>
        <taxon>Eukaryota</taxon>
        <taxon>Fungi</taxon>
        <taxon>Dikarya</taxon>
        <taxon>Ascomycota</taxon>
        <taxon>Pezizomycotina</taxon>
        <taxon>Dothideomycetes</taxon>
        <taxon>Pleosporomycetidae</taxon>
        <taxon>Pleosporales</taxon>
        <taxon>Massarineae</taxon>
        <taxon>Trematosphaeriaceae</taxon>
        <taxon>Trematosphaeria</taxon>
    </lineage>
</organism>
<dbReference type="EMBL" id="ML987191">
    <property type="protein sequence ID" value="KAF2252909.1"/>
    <property type="molecule type" value="Genomic_DNA"/>
</dbReference>
<keyword evidence="3" id="KW-1185">Reference proteome</keyword>
<feature type="compositionally biased region" description="Basic and acidic residues" evidence="1">
    <location>
        <begin position="21"/>
        <end position="30"/>
    </location>
</feature>
<evidence type="ECO:0000313" key="3">
    <source>
        <dbReference type="Proteomes" id="UP000800094"/>
    </source>
</evidence>
<gene>
    <name evidence="2" type="ORF">BU26DRAFT_547544</name>
</gene>
<dbReference type="OrthoDB" id="10660387at2759"/>
<dbReference type="GeneID" id="54585217"/>
<feature type="compositionally biased region" description="Polar residues" evidence="1">
    <location>
        <begin position="54"/>
        <end position="142"/>
    </location>
</feature>
<reference evidence="2" key="1">
    <citation type="journal article" date="2020" name="Stud. Mycol.">
        <title>101 Dothideomycetes genomes: a test case for predicting lifestyles and emergence of pathogens.</title>
        <authorList>
            <person name="Haridas S."/>
            <person name="Albert R."/>
            <person name="Binder M."/>
            <person name="Bloem J."/>
            <person name="Labutti K."/>
            <person name="Salamov A."/>
            <person name="Andreopoulos B."/>
            <person name="Baker S."/>
            <person name="Barry K."/>
            <person name="Bills G."/>
            <person name="Bluhm B."/>
            <person name="Cannon C."/>
            <person name="Castanera R."/>
            <person name="Culley D."/>
            <person name="Daum C."/>
            <person name="Ezra D."/>
            <person name="Gonzalez J."/>
            <person name="Henrissat B."/>
            <person name="Kuo A."/>
            <person name="Liang C."/>
            <person name="Lipzen A."/>
            <person name="Lutzoni F."/>
            <person name="Magnuson J."/>
            <person name="Mondo S."/>
            <person name="Nolan M."/>
            <person name="Ohm R."/>
            <person name="Pangilinan J."/>
            <person name="Park H.-J."/>
            <person name="Ramirez L."/>
            <person name="Alfaro M."/>
            <person name="Sun H."/>
            <person name="Tritt A."/>
            <person name="Yoshinaga Y."/>
            <person name="Zwiers L.-H."/>
            <person name="Turgeon B."/>
            <person name="Goodwin S."/>
            <person name="Spatafora J."/>
            <person name="Crous P."/>
            <person name="Grigoriev I."/>
        </authorList>
    </citation>
    <scope>NUCLEOTIDE SEQUENCE</scope>
    <source>
        <strain evidence="2">CBS 122368</strain>
    </source>
</reference>
<evidence type="ECO:0000313" key="2">
    <source>
        <dbReference type="EMBL" id="KAF2252909.1"/>
    </source>
</evidence>
<dbReference type="AlphaFoldDB" id="A0A6A6IRH1"/>
<proteinExistence type="predicted"/>
<feature type="compositionally biased region" description="Polar residues" evidence="1">
    <location>
        <begin position="164"/>
        <end position="184"/>
    </location>
</feature>